<dbReference type="AlphaFoldDB" id="A0A9Y2IJ60"/>
<keyword evidence="2" id="KW-0489">Methyltransferase</keyword>
<accession>A0A9Y2IJ60</accession>
<sequence>MTPRPPFRADHVGSLLRPPVLRDARRRHTAGEITAEQLKAVEDDAIRDVIKMQKVAGLSSATDGEFRRASWHMDFIYSLGGISQSDERLHVKFHNLAGDLEFSPPGLQVDGRVRLDQPIFAEHFAFLKSHVDAGITPKLTIPSPSMIYYRGGRAAVSETVYPDLEEFFADLATAYAAQLTAMGELGCTYLQLDDTSLAYLNDPAQRELVARMGGDPDTLHLRNIQQINAALRGRTEGMSVTTHLCRGNFRSSWAASGSYEFVAEALFGELGVDGFFLEFDDERSGGFEPLRFVPPGKRVVLGLVTTKRPELEDADDLVRRIEEASRFVDIDQLCLSPQCGFSSTEEGNELTTDDQLRKLELIVSTAERVWGR</sequence>
<dbReference type="SUPFAM" id="SSF51726">
    <property type="entry name" value="UROD/MetE-like"/>
    <property type="match status" value="1"/>
</dbReference>
<evidence type="ECO:0000259" key="1">
    <source>
        <dbReference type="Pfam" id="PF01717"/>
    </source>
</evidence>
<dbReference type="InterPro" id="IPR038071">
    <property type="entry name" value="UROD/MetE-like_sf"/>
</dbReference>
<dbReference type="Pfam" id="PF01717">
    <property type="entry name" value="Meth_synt_2"/>
    <property type="match status" value="1"/>
</dbReference>
<dbReference type="KEGG" id="acab:QRX50_05530"/>
<dbReference type="PANTHER" id="PTHR43844">
    <property type="entry name" value="METHIONINE SYNTHASE"/>
    <property type="match status" value="1"/>
</dbReference>
<evidence type="ECO:0000313" key="3">
    <source>
        <dbReference type="Proteomes" id="UP001236014"/>
    </source>
</evidence>
<dbReference type="CDD" id="cd03311">
    <property type="entry name" value="CIMS_C_terminal_like"/>
    <property type="match status" value="1"/>
</dbReference>
<evidence type="ECO:0000313" key="2">
    <source>
        <dbReference type="EMBL" id="WIX80251.1"/>
    </source>
</evidence>
<gene>
    <name evidence="2" type="ORF">QRX50_05530</name>
</gene>
<dbReference type="EC" id="2.1.1.14" evidence="2"/>
<name>A0A9Y2IJ60_9PSEU</name>
<dbReference type="RefSeq" id="WP_285970886.1">
    <property type="nucleotide sequence ID" value="NZ_CP127294.1"/>
</dbReference>
<dbReference type="InterPro" id="IPR002629">
    <property type="entry name" value="Met_Synth_C/arc"/>
</dbReference>
<feature type="domain" description="Cobalamin-independent methionine synthase MetE C-terminal/archaeal" evidence="1">
    <location>
        <begin position="12"/>
        <end position="345"/>
    </location>
</feature>
<organism evidence="2 3">
    <name type="scientific">Amycolatopsis carbonis</name>
    <dbReference type="NCBI Taxonomy" id="715471"/>
    <lineage>
        <taxon>Bacteria</taxon>
        <taxon>Bacillati</taxon>
        <taxon>Actinomycetota</taxon>
        <taxon>Actinomycetes</taxon>
        <taxon>Pseudonocardiales</taxon>
        <taxon>Pseudonocardiaceae</taxon>
        <taxon>Amycolatopsis</taxon>
    </lineage>
</organism>
<reference evidence="2 3" key="1">
    <citation type="submission" date="2023-06" db="EMBL/GenBank/DDBJ databases">
        <authorList>
            <person name="Oyuntsetseg B."/>
            <person name="Kim S.B."/>
        </authorList>
    </citation>
    <scope>NUCLEOTIDE SEQUENCE [LARGE SCALE GENOMIC DNA]</scope>
    <source>
        <strain evidence="2 3">2-15</strain>
    </source>
</reference>
<dbReference type="GO" id="GO:0009086">
    <property type="term" value="P:methionine biosynthetic process"/>
    <property type="evidence" value="ECO:0007669"/>
    <property type="project" value="InterPro"/>
</dbReference>
<dbReference type="PANTHER" id="PTHR43844:SF1">
    <property type="entry name" value="METHIONINE SYNTHASE"/>
    <property type="match status" value="1"/>
</dbReference>
<dbReference type="GO" id="GO:0003871">
    <property type="term" value="F:5-methyltetrahydropteroyltriglutamate-homocysteine S-methyltransferase activity"/>
    <property type="evidence" value="ECO:0007669"/>
    <property type="project" value="UniProtKB-EC"/>
</dbReference>
<dbReference type="GO" id="GO:0008270">
    <property type="term" value="F:zinc ion binding"/>
    <property type="evidence" value="ECO:0007669"/>
    <property type="project" value="InterPro"/>
</dbReference>
<keyword evidence="3" id="KW-1185">Reference proteome</keyword>
<dbReference type="NCBIfam" id="NF005085">
    <property type="entry name" value="PRK06520.1"/>
    <property type="match status" value="1"/>
</dbReference>
<proteinExistence type="predicted"/>
<keyword evidence="2" id="KW-0808">Transferase</keyword>
<dbReference type="GO" id="GO:0032259">
    <property type="term" value="P:methylation"/>
    <property type="evidence" value="ECO:0007669"/>
    <property type="project" value="UniProtKB-KW"/>
</dbReference>
<dbReference type="Gene3D" id="3.20.20.210">
    <property type="match status" value="1"/>
</dbReference>
<dbReference type="Proteomes" id="UP001236014">
    <property type="component" value="Chromosome"/>
</dbReference>
<dbReference type="EMBL" id="CP127294">
    <property type="protein sequence ID" value="WIX80251.1"/>
    <property type="molecule type" value="Genomic_DNA"/>
</dbReference>
<protein>
    <submittedName>
        <fullName evidence="2">5-methyltetrahydropteroyltriglutamate--homocysteine S-methyltransferase</fullName>
        <ecNumber evidence="2">2.1.1.14</ecNumber>
    </submittedName>
</protein>